<keyword evidence="3" id="KW-1185">Reference proteome</keyword>
<feature type="compositionally biased region" description="Polar residues" evidence="1">
    <location>
        <begin position="1"/>
        <end position="15"/>
    </location>
</feature>
<dbReference type="AlphaFoldDB" id="A0A4D6M8A9"/>
<proteinExistence type="predicted"/>
<evidence type="ECO:0000256" key="1">
    <source>
        <dbReference type="SAM" id="MobiDB-lite"/>
    </source>
</evidence>
<dbReference type="EMBL" id="CP039350">
    <property type="protein sequence ID" value="QCD97622.1"/>
    <property type="molecule type" value="Genomic_DNA"/>
</dbReference>
<feature type="region of interest" description="Disordered" evidence="1">
    <location>
        <begin position="59"/>
        <end position="136"/>
    </location>
</feature>
<feature type="region of interest" description="Disordered" evidence="1">
    <location>
        <begin position="1"/>
        <end position="45"/>
    </location>
</feature>
<accession>A0A4D6M8A9</accession>
<evidence type="ECO:0000313" key="2">
    <source>
        <dbReference type="EMBL" id="QCD97622.1"/>
    </source>
</evidence>
<evidence type="ECO:0008006" key="4">
    <source>
        <dbReference type="Google" id="ProtNLM"/>
    </source>
</evidence>
<gene>
    <name evidence="2" type="ORF">DEO72_LG6g2333</name>
</gene>
<dbReference type="Proteomes" id="UP000501690">
    <property type="component" value="Linkage Group LG6"/>
</dbReference>
<organism evidence="2 3">
    <name type="scientific">Vigna unguiculata</name>
    <name type="common">Cowpea</name>
    <dbReference type="NCBI Taxonomy" id="3917"/>
    <lineage>
        <taxon>Eukaryota</taxon>
        <taxon>Viridiplantae</taxon>
        <taxon>Streptophyta</taxon>
        <taxon>Embryophyta</taxon>
        <taxon>Tracheophyta</taxon>
        <taxon>Spermatophyta</taxon>
        <taxon>Magnoliopsida</taxon>
        <taxon>eudicotyledons</taxon>
        <taxon>Gunneridae</taxon>
        <taxon>Pentapetalae</taxon>
        <taxon>rosids</taxon>
        <taxon>fabids</taxon>
        <taxon>Fabales</taxon>
        <taxon>Fabaceae</taxon>
        <taxon>Papilionoideae</taxon>
        <taxon>50 kb inversion clade</taxon>
        <taxon>NPAAA clade</taxon>
        <taxon>indigoferoid/millettioid clade</taxon>
        <taxon>Phaseoleae</taxon>
        <taxon>Vigna</taxon>
    </lineage>
</organism>
<feature type="compositionally biased region" description="Basic and acidic residues" evidence="1">
    <location>
        <begin position="18"/>
        <end position="31"/>
    </location>
</feature>
<protein>
    <recommendedName>
        <fullName evidence="4">Thrombospondin-related anonymous protein</fullName>
    </recommendedName>
</protein>
<name>A0A4D6M8A9_VIGUN</name>
<evidence type="ECO:0000313" key="3">
    <source>
        <dbReference type="Proteomes" id="UP000501690"/>
    </source>
</evidence>
<sequence>MLDNPDGSSRPNYTTELVRPDDPPELDRLGSPDRLGGPMISRLDSPYCMIMPSSLSIWPGPTCLSHWPNAPNGSDGPNESDDQDELDDLDGPEDLDGLDELNEPNNPDEAEYPNEFDDPGGPVHSNGPEDPDGSDD</sequence>
<feature type="compositionally biased region" description="Acidic residues" evidence="1">
    <location>
        <begin position="78"/>
        <end position="118"/>
    </location>
</feature>
<reference evidence="2 3" key="1">
    <citation type="submission" date="2019-04" db="EMBL/GenBank/DDBJ databases">
        <title>An improved genome assembly and genetic linkage map for asparagus bean, Vigna unguiculata ssp. sesquipedialis.</title>
        <authorList>
            <person name="Xia Q."/>
            <person name="Zhang R."/>
            <person name="Dong Y."/>
        </authorList>
    </citation>
    <scope>NUCLEOTIDE SEQUENCE [LARGE SCALE GENOMIC DNA]</scope>
    <source>
        <tissue evidence="2">Leaf</tissue>
    </source>
</reference>